<accession>A0A2T4JHH1</accession>
<dbReference type="AlphaFoldDB" id="A0A2T4JHH1"/>
<evidence type="ECO:0008006" key="3">
    <source>
        <dbReference type="Google" id="ProtNLM"/>
    </source>
</evidence>
<dbReference type="Pfam" id="PF02810">
    <property type="entry name" value="SEC-C"/>
    <property type="match status" value="1"/>
</dbReference>
<dbReference type="Gene3D" id="3.10.450.50">
    <property type="match status" value="1"/>
</dbReference>
<dbReference type="SUPFAM" id="SSF103642">
    <property type="entry name" value="Sec-C motif"/>
    <property type="match status" value="1"/>
</dbReference>
<protein>
    <recommendedName>
        <fullName evidence="3">DUF1186 domain-containing protein</fullName>
    </recommendedName>
</protein>
<proteinExistence type="predicted"/>
<evidence type="ECO:0000313" key="1">
    <source>
        <dbReference type="EMBL" id="PTE17268.1"/>
    </source>
</evidence>
<dbReference type="EMBL" id="PZKF01000021">
    <property type="protein sequence ID" value="PTE17268.1"/>
    <property type="molecule type" value="Genomic_DNA"/>
</dbReference>
<name>A0A2T4JHH1_9RHOB</name>
<dbReference type="Proteomes" id="UP000241899">
    <property type="component" value="Unassembled WGS sequence"/>
</dbReference>
<dbReference type="OrthoDB" id="1551443at2"/>
<dbReference type="Pfam" id="PF06685">
    <property type="entry name" value="DUF1186"/>
    <property type="match status" value="1"/>
</dbReference>
<comment type="caution">
    <text evidence="1">The sequence shown here is derived from an EMBL/GenBank/DDBJ whole genome shotgun (WGS) entry which is preliminary data.</text>
</comment>
<keyword evidence="2" id="KW-1185">Reference proteome</keyword>
<reference evidence="1 2" key="1">
    <citation type="submission" date="2018-03" db="EMBL/GenBank/DDBJ databases">
        <title>Rhodobacter veldkampii.</title>
        <authorList>
            <person name="Meyer T.E."/>
            <person name="Miller S."/>
            <person name="Lodha T."/>
            <person name="Gandham S."/>
            <person name="Chintalapati S."/>
            <person name="Chintalapati V.R."/>
        </authorList>
    </citation>
    <scope>NUCLEOTIDE SEQUENCE [LARGE SCALE GENOMIC DNA]</scope>
    <source>
        <strain evidence="1 2">DSM 11550</strain>
    </source>
</reference>
<dbReference type="InterPro" id="IPR010602">
    <property type="entry name" value="DUF1186"/>
</dbReference>
<organism evidence="1 2">
    <name type="scientific">Phaeovulum veldkampii DSM 11550</name>
    <dbReference type="NCBI Taxonomy" id="1185920"/>
    <lineage>
        <taxon>Bacteria</taxon>
        <taxon>Pseudomonadati</taxon>
        <taxon>Pseudomonadota</taxon>
        <taxon>Alphaproteobacteria</taxon>
        <taxon>Rhodobacterales</taxon>
        <taxon>Paracoccaceae</taxon>
        <taxon>Phaeovulum</taxon>
    </lineage>
</organism>
<sequence length="326" mass="36079">MEADPHSGGGREMAVSVSTIPPRKVPHMTPAEIMAALEGVGPLPRDALEAAGQSREAMVPVFLDYIGKLQTAKIDDLERMDAFVFIFFLLAEWRETRAFRPLAKLLRRDPEFLDALLGDSITEASARVMAGVFDGDLQPLFDILQDDTADSFLRGEMFDTLAIVALENPGLRPRVSQFLVDFFDLTGTNTGEEVWWSWAECIAALGLSNMETAVRAVFDSGLITPDHSRVEDFTERLQATLDAGRPDWFTEISSNTLITDTIAELEPWYCFTPEYLAKKAEGRLNVLSSLMPRSSDPFNSVITGKTGRNDPCPCGSGKKFKKCCLQ</sequence>
<evidence type="ECO:0000313" key="2">
    <source>
        <dbReference type="Proteomes" id="UP000241899"/>
    </source>
</evidence>
<dbReference type="InterPro" id="IPR004027">
    <property type="entry name" value="SEC_C_motif"/>
</dbReference>
<gene>
    <name evidence="1" type="ORF">C5F46_10285</name>
</gene>